<reference evidence="2 3" key="1">
    <citation type="journal article" date="2015" name="Genome Announc.">
        <title>Complete Genome Sequence of Methanosphaerula palustris E1-9CT, a Hydrogenotrophic Methanogen Isolated from a Minerotrophic Fen Peatland.</title>
        <authorList>
            <person name="Cadillo-Quiroz H."/>
            <person name="Browne P."/>
            <person name="Kyrpides N."/>
            <person name="Woyke T."/>
            <person name="Goodwin L."/>
            <person name="Detter C."/>
            <person name="Yavitt J.B."/>
            <person name="Zinder S.H."/>
        </authorList>
    </citation>
    <scope>NUCLEOTIDE SEQUENCE [LARGE SCALE GENOMIC DNA]</scope>
    <source>
        <strain evidence="3">ATCC BAA-1556 / DSM 19958 / E1-9c</strain>
    </source>
</reference>
<feature type="transmembrane region" description="Helical" evidence="1">
    <location>
        <begin position="252"/>
        <end position="279"/>
    </location>
</feature>
<feature type="transmembrane region" description="Helical" evidence="1">
    <location>
        <begin position="324"/>
        <end position="347"/>
    </location>
</feature>
<keyword evidence="3" id="KW-1185">Reference proteome</keyword>
<dbReference type="GeneID" id="7272189"/>
<evidence type="ECO:0000313" key="3">
    <source>
        <dbReference type="Proteomes" id="UP000002457"/>
    </source>
</evidence>
<evidence type="ECO:0000256" key="1">
    <source>
        <dbReference type="SAM" id="Phobius"/>
    </source>
</evidence>
<dbReference type="HOGENOM" id="CLU_603592_0_0_2"/>
<dbReference type="OrthoDB" id="107538at2157"/>
<feature type="transmembrane region" description="Helical" evidence="1">
    <location>
        <begin position="299"/>
        <end position="318"/>
    </location>
</feature>
<dbReference type="eggNOG" id="arCOG04952">
    <property type="taxonomic scope" value="Archaea"/>
</dbReference>
<dbReference type="EMBL" id="CP001338">
    <property type="protein sequence ID" value="ACL16959.1"/>
    <property type="molecule type" value="Genomic_DNA"/>
</dbReference>
<dbReference type="KEGG" id="mpl:Mpal_1647"/>
<keyword evidence="1" id="KW-0472">Membrane</keyword>
<gene>
    <name evidence="2" type="ordered locus">Mpal_1647</name>
</gene>
<evidence type="ECO:0000313" key="2">
    <source>
        <dbReference type="EMBL" id="ACL16959.1"/>
    </source>
</evidence>
<accession>B8GJB8</accession>
<sequence precursor="true">MSLHLSFDRKRWGICLAVLALLLSSTLIGLVSATPPPPDNYAWWATTNTEYLNASDAGLFVETDGYISRQGNEKRPPFLSNVSDNYYYTNFTSPKTGEQYLTAVWYFRDWDGFIKEKDELHRYLQQHGTVTPVALNLSPELADSNSSDLVNLSRSEQWQAIDATQYESDETSGYLLTFVMDSYPGVNYYIAYYGVVGPTDMREEAHHLHLLAMTNLPVMVLGHLYVFNPATPMIKVYDSFIPRFDITNWTNWIPFLEIFILILIAVIGYTLIPIIALAYISARISLWMEARMTPRTRGILPLIVAGCLIGVLAVRTLYVEEFSLGWTDLIAAAILVPMGVLTVRPLVKKHQKSVKPKSAVFLCVVWTFLTIIIGTVLYYLLGVRYVLNTGSLEQPLLYIMGHSVVLRSIIMYLESVVIAIVLYAVILFWDRIRRRRQSKKHPEEDEDQ</sequence>
<feature type="transmembrane region" description="Helical" evidence="1">
    <location>
        <begin position="409"/>
        <end position="429"/>
    </location>
</feature>
<dbReference type="AlphaFoldDB" id="B8GJB8"/>
<protein>
    <submittedName>
        <fullName evidence="2">Uncharacterized protein</fullName>
    </submittedName>
</protein>
<keyword evidence="1" id="KW-1133">Transmembrane helix</keyword>
<organism evidence="2 3">
    <name type="scientific">Methanosphaerula palustris (strain ATCC BAA-1556 / DSM 19958 / E1-9c)</name>
    <dbReference type="NCBI Taxonomy" id="521011"/>
    <lineage>
        <taxon>Archaea</taxon>
        <taxon>Methanobacteriati</taxon>
        <taxon>Methanobacteriota</taxon>
        <taxon>Stenosarchaea group</taxon>
        <taxon>Methanomicrobia</taxon>
        <taxon>Methanomicrobiales</taxon>
        <taxon>Methanoregulaceae</taxon>
        <taxon>Methanosphaerula</taxon>
    </lineage>
</organism>
<name>B8GJB8_METPE</name>
<dbReference type="RefSeq" id="WP_012618278.1">
    <property type="nucleotide sequence ID" value="NC_011832.1"/>
</dbReference>
<dbReference type="Proteomes" id="UP000002457">
    <property type="component" value="Chromosome"/>
</dbReference>
<keyword evidence="1" id="KW-0812">Transmembrane</keyword>
<proteinExistence type="predicted"/>
<feature type="transmembrane region" description="Helical" evidence="1">
    <location>
        <begin position="359"/>
        <end position="381"/>
    </location>
</feature>